<name>A0A8T5GEL7_9ARCH</name>
<evidence type="ECO:0000313" key="3">
    <source>
        <dbReference type="Proteomes" id="UP000722459"/>
    </source>
</evidence>
<evidence type="ECO:0000313" key="2">
    <source>
        <dbReference type="EMBL" id="MBT4870574.1"/>
    </source>
</evidence>
<dbReference type="NCBIfam" id="TIGR01167">
    <property type="entry name" value="LPXTG_anchor"/>
    <property type="match status" value="1"/>
</dbReference>
<keyword evidence="1" id="KW-0812">Transmembrane</keyword>
<gene>
    <name evidence="2" type="ORF">HON47_03305</name>
</gene>
<protein>
    <submittedName>
        <fullName evidence="2">LPXTG cell wall anchor domain-containing protein</fullName>
    </submittedName>
</protein>
<organism evidence="2 3">
    <name type="scientific">Candidatus Iainarchaeum sp</name>
    <dbReference type="NCBI Taxonomy" id="3101447"/>
    <lineage>
        <taxon>Archaea</taxon>
        <taxon>Candidatus Iainarchaeota</taxon>
        <taxon>Candidatus Iainarchaeia</taxon>
        <taxon>Candidatus Iainarchaeales</taxon>
        <taxon>Candidatus Iainarchaeaceae</taxon>
        <taxon>Candidatus Iainarchaeum</taxon>
    </lineage>
</organism>
<comment type="caution">
    <text evidence="2">The sequence shown here is derived from an EMBL/GenBank/DDBJ whole genome shotgun (WGS) entry which is preliminary data.</text>
</comment>
<dbReference type="EMBL" id="JABJNZ010000046">
    <property type="protein sequence ID" value="MBT4870574.1"/>
    <property type="molecule type" value="Genomic_DNA"/>
</dbReference>
<accession>A0A8T5GEL7</accession>
<feature type="transmembrane region" description="Helical" evidence="1">
    <location>
        <begin position="206"/>
        <end position="225"/>
    </location>
</feature>
<keyword evidence="1" id="KW-0472">Membrane</keyword>
<evidence type="ECO:0000256" key="1">
    <source>
        <dbReference type="SAM" id="Phobius"/>
    </source>
</evidence>
<reference evidence="2" key="1">
    <citation type="journal article" date="2021" name="ISME J.">
        <title>Mercury methylation by metabolically versatile and cosmopolitan marine bacteria.</title>
        <authorList>
            <person name="Lin H."/>
            <person name="Ascher D.B."/>
            <person name="Myung Y."/>
            <person name="Lamborg C.H."/>
            <person name="Hallam S.J."/>
            <person name="Gionfriddo C.M."/>
            <person name="Holt K.E."/>
            <person name="Moreau J.W."/>
        </authorList>
    </citation>
    <scope>NUCLEOTIDE SEQUENCE</scope>
    <source>
        <strain evidence="2">SI075_bin30</strain>
    </source>
</reference>
<sequence length="293" mass="32747">MKKIIILLIILLTASMVNAVCINQDDVTRFDLRFEIRDDSLADVYLELDAPVLISQLSECGINESVGSDTVIVGTSCSSFLKTFQDAMFVGMGFFTQGGGECTFDYKEGILTIKSRALTDMVLTNLGNNNYEVTFREWNFTKSANEESLVNKLTIKMPTGAQLSSFYPMNDPVGVPNYETGEIVWEPIPMVKPSVKYNVTGIGAEVFVIIGIIIVVIVIGGVVFLKKNKKGNVKEDKVSQAHLLKAKMKNLETAYLKGTVDEVTYRRLMEQYQLQLNEIRTVLKEIKVEDLKK</sequence>
<dbReference type="AlphaFoldDB" id="A0A8T5GEL7"/>
<dbReference type="Proteomes" id="UP000722459">
    <property type="component" value="Unassembled WGS sequence"/>
</dbReference>
<keyword evidence="1" id="KW-1133">Transmembrane helix</keyword>
<proteinExistence type="predicted"/>